<feature type="region of interest" description="Disordered" evidence="2">
    <location>
        <begin position="361"/>
        <end position="391"/>
    </location>
</feature>
<protein>
    <submittedName>
        <fullName evidence="4">TIGR02302 family protein</fullName>
    </submittedName>
</protein>
<accession>A0ABS5RZC1</accession>
<dbReference type="Pfam" id="PF13779">
    <property type="entry name" value="DUF4175"/>
    <property type="match status" value="1"/>
</dbReference>
<feature type="coiled-coil region" evidence="1">
    <location>
        <begin position="515"/>
        <end position="559"/>
    </location>
</feature>
<gene>
    <name evidence="4" type="ORF">JYU29_16985</name>
</gene>
<dbReference type="Proteomes" id="UP001297272">
    <property type="component" value="Unassembled WGS sequence"/>
</dbReference>
<keyword evidence="5" id="KW-1185">Reference proteome</keyword>
<name>A0ABS5RZC1_9HYPH</name>
<keyword evidence="3" id="KW-0472">Membrane</keyword>
<feature type="transmembrane region" description="Helical" evidence="3">
    <location>
        <begin position="33"/>
        <end position="56"/>
    </location>
</feature>
<evidence type="ECO:0000256" key="1">
    <source>
        <dbReference type="SAM" id="Coils"/>
    </source>
</evidence>
<dbReference type="NCBIfam" id="TIGR02302">
    <property type="entry name" value="aProt_lowcomp"/>
    <property type="match status" value="1"/>
</dbReference>
<dbReference type="InterPro" id="IPR012683">
    <property type="entry name" value="CHP02302_TM"/>
</dbReference>
<sequence length="873" mass="95833">MASTPPKHGLDRGTPQLRRRRGLTAATMVVERLWPLVLPILLVVGLFLASSWFGLFRMVPDMIRIGALAAFCVAALVALYPLRFFRQPTRAEIDRRIEASNQLLHAPVRTQTDQLTGSDDPFASALWREHQRRMAAQLGSLSGDLPNTRVPERDPWGLRAVVALLLVIAFAFSAGPYGGGLFDAFRSRPGVEAVPPRIDAWVTPPGYTGKAPIFLTADANREQSAFIVPTGSQISVRVTGGSGTETLDYIDVNGQTRAIEPGVDAKAAPETAAARVPATPVQTTGTLQFSATLVSEGELVLSQNSEALGRWQFAVTPDNPPTIRFSEDPKQAANGSLELSYALEDDYGVASAQALITPAEPPAQTAHPLYDAPEMPLSLPRRGETERKTVRDLTQHPWAGTEVDLTLKAVDGAGQEGVSEPKAMRLPERRFNNPIARALIEQRRILAMDAANRPAVLELMDAITLRPEDTFEELSNYLGIMSARTRLQMARDDDQLRDVVDYLWDIALTIEDGALSSAEKRLKQAQQALKDALENGASDEEIEQRMAELREAMNEFLKEFAQRAQPNMAQEMPSDMQALSQRDLERMMNQIEDLAKSGQKDAAQQMLSQLEQMMNNLQAGRAGQQQQGGQQQNAMRQQMDKLGEIMRRQQEMMNETFRLDQMQRGQQGQQGQEGQDGQQGQRGQQGQQGQQGQGGQGGQGQPMSPQELAEALEQLQQGQGQLQQELQQLQESLRGMGVQPGEGFGQAGEAMGRAEGALGSGEGERATGEQGNALEALRRGAQDMMQQMQQAQQGEEGQDGQGQPGGRQRSADRDPLGRPRATTGPDFGNSVEVPDVIDAQRARQILDEIRRRLGNALSPQLEREYLERLLDLR</sequence>
<keyword evidence="1" id="KW-0175">Coiled coil</keyword>
<evidence type="ECO:0000313" key="4">
    <source>
        <dbReference type="EMBL" id="MBS9722391.1"/>
    </source>
</evidence>
<feature type="transmembrane region" description="Helical" evidence="3">
    <location>
        <begin position="62"/>
        <end position="82"/>
    </location>
</feature>
<evidence type="ECO:0000256" key="2">
    <source>
        <dbReference type="SAM" id="MobiDB-lite"/>
    </source>
</evidence>
<dbReference type="RefSeq" id="WP_213986036.1">
    <property type="nucleotide sequence ID" value="NZ_JAFMNX010000005.1"/>
</dbReference>
<dbReference type="EMBL" id="JAFMNX010000005">
    <property type="protein sequence ID" value="MBS9722391.1"/>
    <property type="molecule type" value="Genomic_DNA"/>
</dbReference>
<feature type="compositionally biased region" description="Low complexity" evidence="2">
    <location>
        <begin position="706"/>
        <end position="731"/>
    </location>
</feature>
<feature type="coiled-coil region" evidence="1">
    <location>
        <begin position="600"/>
        <end position="627"/>
    </location>
</feature>
<organism evidence="4 5">
    <name type="scientific">Tianweitania aestuarii</name>
    <dbReference type="NCBI Taxonomy" id="2814886"/>
    <lineage>
        <taxon>Bacteria</taxon>
        <taxon>Pseudomonadati</taxon>
        <taxon>Pseudomonadota</taxon>
        <taxon>Alphaproteobacteria</taxon>
        <taxon>Hyphomicrobiales</taxon>
        <taxon>Phyllobacteriaceae</taxon>
        <taxon>Tianweitania</taxon>
    </lineage>
</organism>
<reference evidence="4 5" key="1">
    <citation type="submission" date="2021-03" db="EMBL/GenBank/DDBJ databases">
        <title>Tianweitania aestuarii sp. nov., isolated from a tidal flat.</title>
        <authorList>
            <person name="Park S."/>
            <person name="Yoon J.-H."/>
        </authorList>
    </citation>
    <scope>NUCLEOTIDE SEQUENCE [LARGE SCALE GENOMIC DNA]</scope>
    <source>
        <strain evidence="4 5">BSSL-BM11</strain>
    </source>
</reference>
<feature type="transmembrane region" description="Helical" evidence="3">
    <location>
        <begin position="156"/>
        <end position="178"/>
    </location>
</feature>
<keyword evidence="3" id="KW-1133">Transmembrane helix</keyword>
<feature type="compositionally biased region" description="Gly residues" evidence="2">
    <location>
        <begin position="689"/>
        <end position="700"/>
    </location>
</feature>
<feature type="compositionally biased region" description="Low complexity" evidence="2">
    <location>
        <begin position="662"/>
        <end position="688"/>
    </location>
</feature>
<evidence type="ECO:0000313" key="5">
    <source>
        <dbReference type="Proteomes" id="UP001297272"/>
    </source>
</evidence>
<comment type="caution">
    <text evidence="4">The sequence shown here is derived from an EMBL/GenBank/DDBJ whole genome shotgun (WGS) entry which is preliminary data.</text>
</comment>
<feature type="compositionally biased region" description="Basic and acidic residues" evidence="2">
    <location>
        <begin position="381"/>
        <end position="391"/>
    </location>
</feature>
<keyword evidence="3" id="KW-0812">Transmembrane</keyword>
<feature type="compositionally biased region" description="Low complexity" evidence="2">
    <location>
        <begin position="782"/>
        <end position="795"/>
    </location>
</feature>
<proteinExistence type="predicted"/>
<evidence type="ECO:0000256" key="3">
    <source>
        <dbReference type="SAM" id="Phobius"/>
    </source>
</evidence>
<feature type="region of interest" description="Disordered" evidence="2">
    <location>
        <begin position="661"/>
        <end position="836"/>
    </location>
</feature>